<dbReference type="Gene3D" id="1.10.286.50">
    <property type="match status" value="1"/>
</dbReference>
<dbReference type="EMBL" id="JBEPMU010000007">
    <property type="protein sequence ID" value="MET3654582.1"/>
    <property type="molecule type" value="Genomic_DNA"/>
</dbReference>
<dbReference type="Gene3D" id="3.40.50.1000">
    <property type="entry name" value="HAD superfamily/HAD-like"/>
    <property type="match status" value="1"/>
</dbReference>
<accession>A0ABV2K0H4</accession>
<keyword evidence="2" id="KW-1185">Reference proteome</keyword>
<evidence type="ECO:0000313" key="2">
    <source>
        <dbReference type="Proteomes" id="UP001549184"/>
    </source>
</evidence>
<name>A0ABV2K0H4_9GAMM</name>
<reference evidence="1 2" key="1">
    <citation type="submission" date="2024-06" db="EMBL/GenBank/DDBJ databases">
        <title>Sorghum-associated microbial communities from plants grown in Nebraska, USA.</title>
        <authorList>
            <person name="Schachtman D."/>
        </authorList>
    </citation>
    <scope>NUCLEOTIDE SEQUENCE [LARGE SCALE GENOMIC DNA]</scope>
    <source>
        <strain evidence="1 2">1073</strain>
    </source>
</reference>
<comment type="caution">
    <text evidence="1">The sequence shown here is derived from an EMBL/GenBank/DDBJ whole genome shotgun (WGS) entry which is preliminary data.</text>
</comment>
<organism evidence="1 2">
    <name type="scientific">Dyella japonica</name>
    <dbReference type="NCBI Taxonomy" id="231455"/>
    <lineage>
        <taxon>Bacteria</taxon>
        <taxon>Pseudomonadati</taxon>
        <taxon>Pseudomonadota</taxon>
        <taxon>Gammaproteobacteria</taxon>
        <taxon>Lysobacterales</taxon>
        <taxon>Rhodanobacteraceae</taxon>
        <taxon>Dyella</taxon>
    </lineage>
</organism>
<proteinExistence type="predicted"/>
<dbReference type="InterPro" id="IPR023214">
    <property type="entry name" value="HAD_sf"/>
</dbReference>
<dbReference type="SFLD" id="SFLDS00003">
    <property type="entry name" value="Haloacid_Dehalogenase"/>
    <property type="match status" value="1"/>
</dbReference>
<gene>
    <name evidence="1" type="ORF">ABIC75_004330</name>
</gene>
<evidence type="ECO:0000313" key="1">
    <source>
        <dbReference type="EMBL" id="MET3654582.1"/>
    </source>
</evidence>
<dbReference type="InterPro" id="IPR036412">
    <property type="entry name" value="HAD-like_sf"/>
</dbReference>
<protein>
    <submittedName>
        <fullName evidence="1">FMN phosphatase YigB (HAD superfamily)</fullName>
    </submittedName>
</protein>
<dbReference type="SFLD" id="SFLDG01129">
    <property type="entry name" value="C1.5:_HAD__Beta-PGM__Phosphata"/>
    <property type="match status" value="1"/>
</dbReference>
<dbReference type="Proteomes" id="UP001549184">
    <property type="component" value="Unassembled WGS sequence"/>
</dbReference>
<dbReference type="Pfam" id="PF00702">
    <property type="entry name" value="Hydrolase"/>
    <property type="match status" value="1"/>
</dbReference>
<dbReference type="RefSeq" id="WP_354015933.1">
    <property type="nucleotide sequence ID" value="NZ_JBEPMU010000007.1"/>
</dbReference>
<dbReference type="SUPFAM" id="SSF56784">
    <property type="entry name" value="HAD-like"/>
    <property type="match status" value="1"/>
</dbReference>
<sequence>MLNPASLVFLLDVDNTLLDNDGFAADLTARLDRDFGAMERERYWSIYNKLRDSLGYADYLGTLQQFRVGHEYHPALQSLASYLLEYPFAERLYPGALDTLAHLGTLGSTVILSDGDIVFQPRKIARSGIAQAVDGRVLVYVHKERMTEAIQRAFPATHYVMVDDKPQLLAAMKRIFGEHLTTIFVRQGHYAHEAESLVIDPAPDKTIAHIADLASLSLSDLPAGQASLEQASSIAHD</sequence>